<dbReference type="SUPFAM" id="SSF52980">
    <property type="entry name" value="Restriction endonuclease-like"/>
    <property type="match status" value="1"/>
</dbReference>
<dbReference type="GO" id="GO:0006281">
    <property type="term" value="P:DNA repair"/>
    <property type="evidence" value="ECO:0007669"/>
    <property type="project" value="UniProtKB-ARBA"/>
</dbReference>
<reference evidence="3 4" key="1">
    <citation type="submission" date="2019-08" db="EMBL/GenBank/DDBJ databases">
        <title>Whole genome of Aphis craccivora.</title>
        <authorList>
            <person name="Voronova N.V."/>
            <person name="Shulinski R.S."/>
            <person name="Bandarenka Y.V."/>
            <person name="Zhorov D.G."/>
            <person name="Warner D."/>
        </authorList>
    </citation>
    <scope>NUCLEOTIDE SEQUENCE [LARGE SCALE GENOMIC DNA]</scope>
    <source>
        <strain evidence="3">180601</strain>
        <tissue evidence="3">Whole Body</tissue>
    </source>
</reference>
<feature type="non-terminal residue" evidence="3">
    <location>
        <position position="265"/>
    </location>
</feature>
<dbReference type="InterPro" id="IPR019080">
    <property type="entry name" value="YqaJ_viral_recombinase"/>
</dbReference>
<protein>
    <submittedName>
        <fullName evidence="3">SWIM-type domain-containing protein</fullName>
    </submittedName>
</protein>
<organism evidence="3 4">
    <name type="scientific">Aphis craccivora</name>
    <name type="common">Cowpea aphid</name>
    <dbReference type="NCBI Taxonomy" id="307492"/>
    <lineage>
        <taxon>Eukaryota</taxon>
        <taxon>Metazoa</taxon>
        <taxon>Ecdysozoa</taxon>
        <taxon>Arthropoda</taxon>
        <taxon>Hexapoda</taxon>
        <taxon>Insecta</taxon>
        <taxon>Pterygota</taxon>
        <taxon>Neoptera</taxon>
        <taxon>Paraneoptera</taxon>
        <taxon>Hemiptera</taxon>
        <taxon>Sternorrhyncha</taxon>
        <taxon>Aphidomorpha</taxon>
        <taxon>Aphidoidea</taxon>
        <taxon>Aphididae</taxon>
        <taxon>Aphidini</taxon>
        <taxon>Aphis</taxon>
        <taxon>Aphis</taxon>
    </lineage>
</organism>
<dbReference type="InterPro" id="IPR011604">
    <property type="entry name" value="PDDEXK-like_dom_sf"/>
</dbReference>
<accession>A0A6G0WR45</accession>
<dbReference type="Pfam" id="PF09588">
    <property type="entry name" value="YqaJ"/>
    <property type="match status" value="1"/>
</dbReference>
<name>A0A6G0WR45_APHCR</name>
<dbReference type="InterPro" id="IPR051703">
    <property type="entry name" value="NF-kappa-B_Signaling_Reg"/>
</dbReference>
<evidence type="ECO:0000313" key="4">
    <source>
        <dbReference type="Proteomes" id="UP000478052"/>
    </source>
</evidence>
<dbReference type="InterPro" id="IPR007527">
    <property type="entry name" value="Znf_SWIM"/>
</dbReference>
<dbReference type="PANTHER" id="PTHR46609">
    <property type="entry name" value="EXONUCLEASE, PHAGE-TYPE/RECB, C-TERMINAL DOMAIN-CONTAINING PROTEIN"/>
    <property type="match status" value="1"/>
</dbReference>
<feature type="domain" description="SWIM-type" evidence="2">
    <location>
        <begin position="24"/>
        <end position="63"/>
    </location>
</feature>
<dbReference type="InterPro" id="IPR011335">
    <property type="entry name" value="Restrct_endonuc-II-like"/>
</dbReference>
<sequence>MPNENTIQIKALILQTSYLNDFLHEVNGELVNHSLSILPFTCSCKAGTFECCKHVVAVLLFLNKNPIADLESLLSTDIKCQWSKLRSGFISCEPTSAIALHTFGRHLLGNSFISNQNETVQNYQLNVIFTSINGHLAKLPSNEYGRLLSLKDKTFWESCKQFRITGSRCYGLYTFNKTQKTDEQWSLKLNKYFWPNSFTNKCVKHGNEYESTARNIYARHTNQKILECGLITNTNNPWLGYTPDGVIVNCENKPIKLIEIKCPLK</sequence>
<keyword evidence="1" id="KW-0479">Metal-binding</keyword>
<keyword evidence="1" id="KW-0863">Zinc-finger</keyword>
<dbReference type="EMBL" id="VUJU01008499">
    <property type="protein sequence ID" value="KAF0729860.1"/>
    <property type="molecule type" value="Genomic_DNA"/>
</dbReference>
<evidence type="ECO:0000313" key="3">
    <source>
        <dbReference type="EMBL" id="KAF0729860.1"/>
    </source>
</evidence>
<dbReference type="Proteomes" id="UP000478052">
    <property type="component" value="Unassembled WGS sequence"/>
</dbReference>
<dbReference type="GO" id="GO:0008270">
    <property type="term" value="F:zinc ion binding"/>
    <property type="evidence" value="ECO:0007669"/>
    <property type="project" value="UniProtKB-KW"/>
</dbReference>
<comment type="caution">
    <text evidence="3">The sequence shown here is derived from an EMBL/GenBank/DDBJ whole genome shotgun (WGS) entry which is preliminary data.</text>
</comment>
<dbReference type="PANTHER" id="PTHR46609:SF8">
    <property type="entry name" value="YQAJ VIRAL RECOMBINASE DOMAIN-CONTAINING PROTEIN"/>
    <property type="match status" value="1"/>
</dbReference>
<dbReference type="PROSITE" id="PS50966">
    <property type="entry name" value="ZF_SWIM"/>
    <property type="match status" value="1"/>
</dbReference>
<gene>
    <name evidence="3" type="ORF">FWK35_00022883</name>
</gene>
<proteinExistence type="predicted"/>
<evidence type="ECO:0000259" key="2">
    <source>
        <dbReference type="PROSITE" id="PS50966"/>
    </source>
</evidence>
<dbReference type="AlphaFoldDB" id="A0A6G0WR45"/>
<keyword evidence="1" id="KW-0862">Zinc</keyword>
<dbReference type="OrthoDB" id="6592755at2759"/>
<dbReference type="Gene3D" id="3.90.320.10">
    <property type="match status" value="1"/>
</dbReference>
<evidence type="ECO:0000256" key="1">
    <source>
        <dbReference type="PROSITE-ProRule" id="PRU00325"/>
    </source>
</evidence>
<keyword evidence="4" id="KW-1185">Reference proteome</keyword>